<feature type="region of interest" description="Disordered" evidence="3">
    <location>
        <begin position="281"/>
        <end position="309"/>
    </location>
</feature>
<dbReference type="InterPro" id="IPR000917">
    <property type="entry name" value="Sulfatase_N"/>
</dbReference>
<keyword evidence="7" id="KW-1185">Reference proteome</keyword>
<keyword evidence="2" id="KW-0378">Hydrolase</keyword>
<gene>
    <name evidence="6" type="ordered locus">Psta_2544</name>
</gene>
<dbReference type="CDD" id="cd16146">
    <property type="entry name" value="ARS_like"/>
    <property type="match status" value="1"/>
</dbReference>
<comment type="similarity">
    <text evidence="1">Belongs to the sulfatase family.</text>
</comment>
<dbReference type="InterPro" id="IPR017850">
    <property type="entry name" value="Alkaline_phosphatase_core_sf"/>
</dbReference>
<feature type="signal peptide" evidence="4">
    <location>
        <begin position="1"/>
        <end position="22"/>
    </location>
</feature>
<dbReference type="KEGG" id="psl:Psta_2544"/>
<evidence type="ECO:0000256" key="2">
    <source>
        <dbReference type="ARBA" id="ARBA00022801"/>
    </source>
</evidence>
<accession>D2R5N1</accession>
<evidence type="ECO:0000313" key="7">
    <source>
        <dbReference type="Proteomes" id="UP000001887"/>
    </source>
</evidence>
<feature type="chain" id="PRO_5003036062" evidence="4">
    <location>
        <begin position="23"/>
        <end position="600"/>
    </location>
</feature>
<dbReference type="PANTHER" id="PTHR42693">
    <property type="entry name" value="ARYLSULFATASE FAMILY MEMBER"/>
    <property type="match status" value="1"/>
</dbReference>
<dbReference type="AlphaFoldDB" id="D2R5N1"/>
<evidence type="ECO:0000256" key="1">
    <source>
        <dbReference type="ARBA" id="ARBA00008779"/>
    </source>
</evidence>
<name>D2R5N1_PIRSD</name>
<dbReference type="OrthoDB" id="9783154at2"/>
<evidence type="ECO:0000259" key="5">
    <source>
        <dbReference type="Pfam" id="PF00884"/>
    </source>
</evidence>
<organism evidence="6 7">
    <name type="scientific">Pirellula staleyi (strain ATCC 27377 / DSM 6068 / ICPB 4128)</name>
    <name type="common">Pirella staleyi</name>
    <dbReference type="NCBI Taxonomy" id="530564"/>
    <lineage>
        <taxon>Bacteria</taxon>
        <taxon>Pseudomonadati</taxon>
        <taxon>Planctomycetota</taxon>
        <taxon>Planctomycetia</taxon>
        <taxon>Pirellulales</taxon>
        <taxon>Pirellulaceae</taxon>
        <taxon>Pirellula</taxon>
    </lineage>
</organism>
<reference evidence="6 7" key="1">
    <citation type="journal article" date="2009" name="Stand. Genomic Sci.">
        <title>Complete genome sequence of Pirellula staleyi type strain (ATCC 27377).</title>
        <authorList>
            <person name="Clum A."/>
            <person name="Tindall B.J."/>
            <person name="Sikorski J."/>
            <person name="Ivanova N."/>
            <person name="Mavrommatis K."/>
            <person name="Lucas S."/>
            <person name="Glavina del Rio T."/>
            <person name="Nolan M."/>
            <person name="Chen F."/>
            <person name="Tice H."/>
            <person name="Pitluck S."/>
            <person name="Cheng J.F."/>
            <person name="Chertkov O."/>
            <person name="Brettin T."/>
            <person name="Han C."/>
            <person name="Detter J.C."/>
            <person name="Kuske C."/>
            <person name="Bruce D."/>
            <person name="Goodwin L."/>
            <person name="Ovchinikova G."/>
            <person name="Pati A."/>
            <person name="Mikhailova N."/>
            <person name="Chen A."/>
            <person name="Palaniappan K."/>
            <person name="Land M."/>
            <person name="Hauser L."/>
            <person name="Chang Y.J."/>
            <person name="Jeffries C.D."/>
            <person name="Chain P."/>
            <person name="Rohde M."/>
            <person name="Goker M."/>
            <person name="Bristow J."/>
            <person name="Eisen J.A."/>
            <person name="Markowitz V."/>
            <person name="Hugenholtz P."/>
            <person name="Kyrpides N.C."/>
            <person name="Klenk H.P."/>
            <person name="Lapidus A."/>
        </authorList>
    </citation>
    <scope>NUCLEOTIDE SEQUENCE [LARGE SCALE GENOMIC DNA]</scope>
    <source>
        <strain evidence="7">ATCC 27377 / DSM 6068 / ICPB 4128</strain>
    </source>
</reference>
<dbReference type="InterPro" id="IPR050738">
    <property type="entry name" value="Sulfatase"/>
</dbReference>
<evidence type="ECO:0000313" key="6">
    <source>
        <dbReference type="EMBL" id="ADB17213.1"/>
    </source>
</evidence>
<dbReference type="PANTHER" id="PTHR42693:SF53">
    <property type="entry name" value="ENDO-4-O-SULFATASE"/>
    <property type="match status" value="1"/>
</dbReference>
<dbReference type="HOGENOM" id="CLU_006332_10_4_0"/>
<feature type="domain" description="Sulfatase N-terminal" evidence="5">
    <location>
        <begin position="29"/>
        <end position="363"/>
    </location>
</feature>
<keyword evidence="4" id="KW-0732">Signal</keyword>
<dbReference type="eggNOG" id="COG3119">
    <property type="taxonomic scope" value="Bacteria"/>
</dbReference>
<evidence type="ECO:0000256" key="3">
    <source>
        <dbReference type="SAM" id="MobiDB-lite"/>
    </source>
</evidence>
<dbReference type="Pfam" id="PF00884">
    <property type="entry name" value="Sulfatase"/>
    <property type="match status" value="1"/>
</dbReference>
<evidence type="ECO:0000256" key="4">
    <source>
        <dbReference type="SAM" id="SignalP"/>
    </source>
</evidence>
<dbReference type="Gene3D" id="3.30.1120.10">
    <property type="match status" value="1"/>
</dbReference>
<dbReference type="EMBL" id="CP001848">
    <property type="protein sequence ID" value="ADB17213.1"/>
    <property type="molecule type" value="Genomic_DNA"/>
</dbReference>
<proteinExistence type="inferred from homology"/>
<sequence precursor="true">MKRFLSLLVVALAAAFSSSLAAAETSKRPNVLLIITDDQGYGDIGAHGNTMIETPSLNALAKQATRLTNFHVDPTCAETRSALMTGRYSCRTGVWHTIMGRSILRRDETTMPQLFSSGGYRTGMFGKWHLGDSYPYRPMDRGFGESLVIAGGGVGQSPDHWGNDYFDDTYLRNGQPEAQKGYCTDVFFQNAKAFIEQSQASSGKQPFFCYIATNAPHAPYNVDPQLAEPYLKKGVPQPMANFYAMISNIDENIGKLLAFLDERKLSDDTIVIFMTDNGTAEGAGRSGRPGGKAKGKNLPATTDEPKWNGYTAGMRAQKGSQYEGGHRVPCFIRWPGGKLPVDHEVKQLTAHFDLLPSLLKWCDVEKPAALELDGQPLDALVRGASTYGFDDRTIVVHSQRVEFPEKHRKTAVMNGPWRLIDNTELYNIADDPGQTKNIAAEHPAEIEKLRKFYESWWGSVSTKFDQYVPLVLGAEACPSVDLCCHDWHPGTESIPWNQSGQIGVAGDPLQNGFWAVDVARPGTYRFLLHSRPAWVKEPLKATRAKVKIGELEKEITIDPQTHEAVIELELPAGETKLWTYLEHENGKSRGAYYVTVERVK</sequence>
<dbReference type="Gene3D" id="3.40.720.10">
    <property type="entry name" value="Alkaline Phosphatase, subunit A"/>
    <property type="match status" value="1"/>
</dbReference>
<dbReference type="SUPFAM" id="SSF53649">
    <property type="entry name" value="Alkaline phosphatase-like"/>
    <property type="match status" value="1"/>
</dbReference>
<dbReference type="Proteomes" id="UP000001887">
    <property type="component" value="Chromosome"/>
</dbReference>
<protein>
    <submittedName>
        <fullName evidence="6">Sulfatase</fullName>
    </submittedName>
</protein>
<dbReference type="GO" id="GO:0004065">
    <property type="term" value="F:arylsulfatase activity"/>
    <property type="evidence" value="ECO:0007669"/>
    <property type="project" value="TreeGrafter"/>
</dbReference>
<dbReference type="FunFam" id="3.40.720.10:FF:000070">
    <property type="entry name" value="Arylsulfatase A"/>
    <property type="match status" value="1"/>
</dbReference>